<accession>Q9P1J4</accession>
<evidence type="ECO:0000313" key="2">
    <source>
        <dbReference type="EMBL" id="AAF71058.1"/>
    </source>
</evidence>
<organism evidence="2">
    <name type="scientific">Homo sapiens</name>
    <name type="common">Human</name>
    <dbReference type="NCBI Taxonomy" id="9606"/>
    <lineage>
        <taxon>Eukaryota</taxon>
        <taxon>Metazoa</taxon>
        <taxon>Chordata</taxon>
        <taxon>Craniata</taxon>
        <taxon>Vertebrata</taxon>
        <taxon>Euteleostomi</taxon>
        <taxon>Mammalia</taxon>
        <taxon>Eutheria</taxon>
        <taxon>Euarchontoglires</taxon>
        <taxon>Primates</taxon>
        <taxon>Haplorrhini</taxon>
        <taxon>Catarrhini</taxon>
        <taxon>Hominidae</taxon>
        <taxon>Homo</taxon>
    </lineage>
</organism>
<dbReference type="AlphaFoldDB" id="Q9P1J4"/>
<keyword evidence="1" id="KW-1133">Transmembrane helix</keyword>
<protein>
    <submittedName>
        <fullName evidence="2">PRO1483</fullName>
    </submittedName>
</protein>
<sequence>MNVTSDKAYVATWLLMVEKKREVNYHNVGIFSIIFAFSFLSEVHFSKGM</sequence>
<reference evidence="2" key="1">
    <citation type="submission" date="1998-12" db="EMBL/GenBank/DDBJ databases">
        <title>Functional prediction of the coding sequences of 121 new genes deduced by analysis of cDNA clones from human fetal liver.</title>
        <authorList>
            <person name="Zhang C."/>
            <person name="Yu Y."/>
            <person name="Zhang S."/>
            <person name="Wei H."/>
            <person name="Zhou G."/>
            <person name="Ouyang S."/>
            <person name="Luo L."/>
            <person name="Bi J."/>
            <person name="Liu M."/>
            <person name="He F."/>
        </authorList>
    </citation>
    <scope>NUCLEOTIDE SEQUENCE</scope>
    <source>
        <tissue evidence="2">Liver</tissue>
    </source>
</reference>
<name>Q9P1J4_HUMAN</name>
<evidence type="ECO:0000256" key="1">
    <source>
        <dbReference type="SAM" id="Phobius"/>
    </source>
</evidence>
<keyword evidence="1" id="KW-0812">Transmembrane</keyword>
<keyword evidence="1" id="KW-0472">Membrane</keyword>
<feature type="transmembrane region" description="Helical" evidence="1">
    <location>
        <begin position="25"/>
        <end position="45"/>
    </location>
</feature>
<proteinExistence type="evidence at transcript level"/>
<dbReference type="EMBL" id="AF116635">
    <property type="protein sequence ID" value="AAF71058.1"/>
    <property type="molecule type" value="mRNA"/>
</dbReference>